<evidence type="ECO:0000313" key="9">
    <source>
        <dbReference type="Proteomes" id="UP000053144"/>
    </source>
</evidence>
<dbReference type="OrthoDB" id="690068at2759"/>
<dbReference type="GO" id="GO:0046983">
    <property type="term" value="F:protein dimerization activity"/>
    <property type="evidence" value="ECO:0007669"/>
    <property type="project" value="InterPro"/>
</dbReference>
<evidence type="ECO:0000313" key="10">
    <source>
        <dbReference type="Proteomes" id="UP000743370"/>
    </source>
</evidence>
<keyword evidence="3" id="KW-0804">Transcription</keyword>
<feature type="region of interest" description="Disordered" evidence="5">
    <location>
        <begin position="40"/>
        <end position="116"/>
    </location>
</feature>
<dbReference type="Proteomes" id="UP000743370">
    <property type="component" value="Unassembled WGS sequence"/>
</dbReference>
<dbReference type="GO" id="GO:0010017">
    <property type="term" value="P:red or far-red light signaling pathway"/>
    <property type="evidence" value="ECO:0007669"/>
    <property type="project" value="UniProtKB-ARBA"/>
</dbReference>
<dbReference type="SMART" id="SM00353">
    <property type="entry name" value="HLH"/>
    <property type="match status" value="1"/>
</dbReference>
<evidence type="ECO:0000256" key="5">
    <source>
        <dbReference type="SAM" id="MobiDB-lite"/>
    </source>
</evidence>
<proteinExistence type="predicted"/>
<reference evidence="8" key="2">
    <citation type="submission" date="2015-02" db="EMBL/GenBank/DDBJ databases">
        <authorList>
            <person name="Chooi Y.-H."/>
        </authorList>
    </citation>
    <scope>NUCLEOTIDE SEQUENCE</scope>
    <source>
        <tissue evidence="8">Seedling</tissue>
    </source>
</reference>
<dbReference type="Gene3D" id="4.10.280.10">
    <property type="entry name" value="Helix-loop-helix DNA-binding domain"/>
    <property type="match status" value="1"/>
</dbReference>
<evidence type="ECO:0000256" key="3">
    <source>
        <dbReference type="ARBA" id="ARBA00023163"/>
    </source>
</evidence>
<evidence type="ECO:0000256" key="1">
    <source>
        <dbReference type="ARBA" id="ARBA00004123"/>
    </source>
</evidence>
<dbReference type="Gramene" id="KOM35383">
    <property type="protein sequence ID" value="KOM35383"/>
    <property type="gene ID" value="LR48_Vigan02g153300"/>
</dbReference>
<dbReference type="GO" id="GO:0003700">
    <property type="term" value="F:DNA-binding transcription factor activity"/>
    <property type="evidence" value="ECO:0007669"/>
    <property type="project" value="InterPro"/>
</dbReference>
<feature type="compositionally biased region" description="Low complexity" evidence="5">
    <location>
        <begin position="40"/>
        <end position="53"/>
    </location>
</feature>
<dbReference type="KEGG" id="var:108325538"/>
<reference evidence="7 10" key="3">
    <citation type="submission" date="2020-05" db="EMBL/GenBank/DDBJ databases">
        <title>Vigna angularis (adzuki bean) Var. LongXiaoDou No. 4 denovo assembly.</title>
        <authorList>
            <person name="Xiang H."/>
        </authorList>
    </citation>
    <scope>NUCLEOTIDE SEQUENCE [LARGE SCALE GENOMIC DNA]</scope>
    <source>
        <tissue evidence="7">Leaf</tissue>
    </source>
</reference>
<keyword evidence="4" id="KW-0539">Nucleus</keyword>
<dbReference type="OMA" id="GGGFCMP"/>
<dbReference type="GO" id="GO:0005634">
    <property type="term" value="C:nucleus"/>
    <property type="evidence" value="ECO:0007669"/>
    <property type="project" value="UniProtKB-SubCell"/>
</dbReference>
<dbReference type="PROSITE" id="PS50888">
    <property type="entry name" value="BHLH"/>
    <property type="match status" value="1"/>
</dbReference>
<dbReference type="CDD" id="cd11445">
    <property type="entry name" value="bHLH_AtPIF_like"/>
    <property type="match status" value="1"/>
</dbReference>
<evidence type="ECO:0000256" key="4">
    <source>
        <dbReference type="ARBA" id="ARBA00023242"/>
    </source>
</evidence>
<organism evidence="8 9">
    <name type="scientific">Phaseolus angularis</name>
    <name type="common">Azuki bean</name>
    <name type="synonym">Vigna angularis</name>
    <dbReference type="NCBI Taxonomy" id="3914"/>
    <lineage>
        <taxon>Eukaryota</taxon>
        <taxon>Viridiplantae</taxon>
        <taxon>Streptophyta</taxon>
        <taxon>Embryophyta</taxon>
        <taxon>Tracheophyta</taxon>
        <taxon>Spermatophyta</taxon>
        <taxon>Magnoliopsida</taxon>
        <taxon>eudicotyledons</taxon>
        <taxon>Gunneridae</taxon>
        <taxon>Pentapetalae</taxon>
        <taxon>rosids</taxon>
        <taxon>fabids</taxon>
        <taxon>Fabales</taxon>
        <taxon>Fabaceae</taxon>
        <taxon>Papilionoideae</taxon>
        <taxon>50 kb inversion clade</taxon>
        <taxon>NPAAA clade</taxon>
        <taxon>indigoferoid/millettioid clade</taxon>
        <taxon>Phaseoleae</taxon>
        <taxon>Vigna</taxon>
    </lineage>
</organism>
<dbReference type="InterPro" id="IPR036638">
    <property type="entry name" value="HLH_DNA-bd_sf"/>
</dbReference>
<reference evidence="9" key="1">
    <citation type="journal article" date="2015" name="Proc. Natl. Acad. Sci. U.S.A.">
        <title>Genome sequencing of adzuki bean (Vigna angularis) provides insight into high starch and low fat accumulation and domestication.</title>
        <authorList>
            <person name="Yang K."/>
            <person name="Tian Z."/>
            <person name="Chen C."/>
            <person name="Luo L."/>
            <person name="Zhao B."/>
            <person name="Wang Z."/>
            <person name="Yu L."/>
            <person name="Li Y."/>
            <person name="Sun Y."/>
            <person name="Li W."/>
            <person name="Chen Y."/>
            <person name="Li Y."/>
            <person name="Zhang Y."/>
            <person name="Ai D."/>
            <person name="Zhao J."/>
            <person name="Shang C."/>
            <person name="Ma Y."/>
            <person name="Wu B."/>
            <person name="Wang M."/>
            <person name="Gao L."/>
            <person name="Sun D."/>
            <person name="Zhang P."/>
            <person name="Guo F."/>
            <person name="Wang W."/>
            <person name="Li Y."/>
            <person name="Wang J."/>
            <person name="Varshney R.K."/>
            <person name="Wang J."/>
            <person name="Ling H.Q."/>
            <person name="Wan P."/>
        </authorList>
    </citation>
    <scope>NUCLEOTIDE SEQUENCE</scope>
    <source>
        <strain evidence="9">cv. Jingnong 6</strain>
    </source>
</reference>
<dbReference type="InterPro" id="IPR044273">
    <property type="entry name" value="PIF3-like"/>
</dbReference>
<accession>A0A0L9TXR7</accession>
<dbReference type="InterPro" id="IPR011598">
    <property type="entry name" value="bHLH_dom"/>
</dbReference>
<evidence type="ECO:0000259" key="6">
    <source>
        <dbReference type="PROSITE" id="PS50888"/>
    </source>
</evidence>
<dbReference type="Pfam" id="PF00010">
    <property type="entry name" value="HLH"/>
    <property type="match status" value="1"/>
</dbReference>
<dbReference type="STRING" id="3914.A0A0L9TXR7"/>
<dbReference type="InterPro" id="IPR047265">
    <property type="entry name" value="PIF1-like_bHLH"/>
</dbReference>
<dbReference type="SUPFAM" id="SSF47459">
    <property type="entry name" value="HLH, helix-loop-helix DNA-binding domain"/>
    <property type="match status" value="1"/>
</dbReference>
<protein>
    <submittedName>
        <fullName evidence="7">Transcription factor PIL1 Basic helix-loop-helix protein</fullName>
    </submittedName>
</protein>
<dbReference type="EMBL" id="CM003372">
    <property type="protein sequence ID" value="KOM35383.1"/>
    <property type="molecule type" value="Genomic_DNA"/>
</dbReference>
<sequence>MYFPVQRDSAVNNLQPNFEQSSCLRLPLKRVHMIKRAEFSKAASSSKGSEHSSVINSCNGSVESQNPLSSDASNLVPDEQSPAVGHNSGLGVRGSRGLHRNQKSSSVGFEGKGKAETKYSDEALLESSSVCSLGASNNRNVCGRKHDDIDDSVQNYEEAEDVVKEKPAREGTGVKRSRNAEAHNLCERKRRDKINKRMHILRELIPNCNKTDKASMLDDAIEYLKTLKLQLQIMKMGGGFCMPFMMLPGHGMMNAPHLQQLMGVEMGLRSGTTIPCNLPQFATTPLPAITDNRVHMFRFPNQVPTMPISHASFIPMVGNPRIPTGTATNRAENPSHQLTTLLASLSKNSYLNGQTELATKQPSNQVFPHQ</sequence>
<dbReference type="AlphaFoldDB" id="A0A0L9TXR7"/>
<name>A0A0L9TXR7_PHAAN</name>
<feature type="domain" description="BHLH" evidence="6">
    <location>
        <begin position="178"/>
        <end position="227"/>
    </location>
</feature>
<dbReference type="Proteomes" id="UP000053144">
    <property type="component" value="Chromosome 2"/>
</dbReference>
<dbReference type="PANTHER" id="PTHR46807:SF5">
    <property type="entry name" value="HELIX LOOP HELIX DNA-BINDING DOMAIN PROTEIN"/>
    <property type="match status" value="1"/>
</dbReference>
<feature type="compositionally biased region" description="Polar residues" evidence="5">
    <location>
        <begin position="54"/>
        <end position="73"/>
    </location>
</feature>
<dbReference type="PANTHER" id="PTHR46807">
    <property type="entry name" value="TRANSCRIPTION FACTOR PIF3"/>
    <property type="match status" value="1"/>
</dbReference>
<comment type="subcellular location">
    <subcellularLocation>
        <location evidence="1">Nucleus</location>
    </subcellularLocation>
</comment>
<evidence type="ECO:0000313" key="8">
    <source>
        <dbReference type="EMBL" id="KOM35383.1"/>
    </source>
</evidence>
<feature type="region of interest" description="Disordered" evidence="5">
    <location>
        <begin position="164"/>
        <end position="184"/>
    </location>
</feature>
<gene>
    <name evidence="7" type="ORF">HKW66_Vig0236650</name>
    <name evidence="8" type="ORF">LR48_Vigan02g153300</name>
</gene>
<evidence type="ECO:0000256" key="2">
    <source>
        <dbReference type="ARBA" id="ARBA00023015"/>
    </source>
</evidence>
<dbReference type="EMBL" id="JABFOF010000003">
    <property type="protein sequence ID" value="KAG2402468.1"/>
    <property type="molecule type" value="Genomic_DNA"/>
</dbReference>
<evidence type="ECO:0000313" key="7">
    <source>
        <dbReference type="EMBL" id="KAG2402468.1"/>
    </source>
</evidence>
<keyword evidence="2" id="KW-0805">Transcription regulation</keyword>